<dbReference type="GO" id="GO:0016020">
    <property type="term" value="C:membrane"/>
    <property type="evidence" value="ECO:0007669"/>
    <property type="project" value="UniProtKB-SubCell"/>
</dbReference>
<keyword evidence="7" id="KW-1185">Reference proteome</keyword>
<protein>
    <submittedName>
        <fullName evidence="6">Uncharacterized protein</fullName>
    </submittedName>
</protein>
<evidence type="ECO:0000313" key="7">
    <source>
        <dbReference type="Proteomes" id="UP000824469"/>
    </source>
</evidence>
<evidence type="ECO:0000256" key="4">
    <source>
        <dbReference type="ARBA" id="ARBA00023136"/>
    </source>
</evidence>
<gene>
    <name evidence="6" type="ORF">KI387_024385</name>
</gene>
<dbReference type="Proteomes" id="UP000824469">
    <property type="component" value="Unassembled WGS sequence"/>
</dbReference>
<feature type="transmembrane region" description="Helical" evidence="5">
    <location>
        <begin position="35"/>
        <end position="54"/>
    </location>
</feature>
<sequence>VLLLIYFMLKYAMEMVISESSVITTYYFNWTTSTVAMFLALLGLTVLPVNLIIGNYIGNMFEERQLIIAAEILTCVGILISFKYPTHYSVAQYITGAFVTFISAEVLEGVSFIEREREREKTKKKKKKNERVIEMERVVDGTRNQRVKEGCFTKENEILSMSNTLHISSKSEELSRSAPVLKKSGQVRRKRIIQTKIDNAMVKKDEKESTTESCITSKFTDTGDTDLGSKPLTKLIDKSRAGKNSLMRVGETSLMYTVQVHVSIADETIQMFSNPSLSSFLQNSDLLDEFDLSNFMFEDEDNQDKQNYNPENTIVDEFKSMPQLEKGKIIYFSDVEELNLPCGSMNEGKEEHTGKTKSNSKFDGDDVIDNFLLSIGESNIVDEPMMKEGFMLNEVIDSEGQSKEEFLDEQYILNICSGSTLETKINPKELHVTEELLVAKEENGNEEDITFVPFIHKEDHLFVNGK</sequence>
<keyword evidence="2 5" id="KW-0812">Transmembrane</keyword>
<dbReference type="EMBL" id="JAHRHJ020000005">
    <property type="protein sequence ID" value="KAH9315758.1"/>
    <property type="molecule type" value="Genomic_DNA"/>
</dbReference>
<feature type="non-terminal residue" evidence="6">
    <location>
        <position position="466"/>
    </location>
</feature>
<dbReference type="AlphaFoldDB" id="A0AA38G6S6"/>
<name>A0AA38G6S6_TAXCH</name>
<feature type="transmembrane region" description="Helical" evidence="5">
    <location>
        <begin position="66"/>
        <end position="84"/>
    </location>
</feature>
<evidence type="ECO:0000256" key="3">
    <source>
        <dbReference type="ARBA" id="ARBA00022989"/>
    </source>
</evidence>
<reference evidence="6 7" key="1">
    <citation type="journal article" date="2021" name="Nat. Plants">
        <title>The Taxus genome provides insights into paclitaxel biosynthesis.</title>
        <authorList>
            <person name="Xiong X."/>
            <person name="Gou J."/>
            <person name="Liao Q."/>
            <person name="Li Y."/>
            <person name="Zhou Q."/>
            <person name="Bi G."/>
            <person name="Li C."/>
            <person name="Du R."/>
            <person name="Wang X."/>
            <person name="Sun T."/>
            <person name="Guo L."/>
            <person name="Liang H."/>
            <person name="Lu P."/>
            <person name="Wu Y."/>
            <person name="Zhang Z."/>
            <person name="Ro D.K."/>
            <person name="Shang Y."/>
            <person name="Huang S."/>
            <person name="Yan J."/>
        </authorList>
    </citation>
    <scope>NUCLEOTIDE SEQUENCE [LARGE SCALE GENOMIC DNA]</scope>
    <source>
        <strain evidence="6">Ta-2019</strain>
    </source>
</reference>
<dbReference type="PANTHER" id="PTHR23510:SF65">
    <property type="entry name" value="SPX DOMAIN-CONTAINING MEMBRANE PROTEIN OS09G0521800"/>
    <property type="match status" value="1"/>
</dbReference>
<accession>A0AA38G6S6</accession>
<dbReference type="PANTHER" id="PTHR23510">
    <property type="entry name" value="INNER MEMBRANE TRANSPORT PROTEIN YAJR"/>
    <property type="match status" value="1"/>
</dbReference>
<evidence type="ECO:0000256" key="1">
    <source>
        <dbReference type="ARBA" id="ARBA00004141"/>
    </source>
</evidence>
<proteinExistence type="predicted"/>
<dbReference type="InterPro" id="IPR051068">
    <property type="entry name" value="MFS_Domain-Containing_Protein"/>
</dbReference>
<evidence type="ECO:0000313" key="6">
    <source>
        <dbReference type="EMBL" id="KAH9315758.1"/>
    </source>
</evidence>
<comment type="subcellular location">
    <subcellularLocation>
        <location evidence="1">Membrane</location>
        <topology evidence="1">Multi-pass membrane protein</topology>
    </subcellularLocation>
</comment>
<keyword evidence="3 5" id="KW-1133">Transmembrane helix</keyword>
<organism evidence="6 7">
    <name type="scientific">Taxus chinensis</name>
    <name type="common">Chinese yew</name>
    <name type="synonym">Taxus wallichiana var. chinensis</name>
    <dbReference type="NCBI Taxonomy" id="29808"/>
    <lineage>
        <taxon>Eukaryota</taxon>
        <taxon>Viridiplantae</taxon>
        <taxon>Streptophyta</taxon>
        <taxon>Embryophyta</taxon>
        <taxon>Tracheophyta</taxon>
        <taxon>Spermatophyta</taxon>
        <taxon>Pinopsida</taxon>
        <taxon>Pinidae</taxon>
        <taxon>Conifers II</taxon>
        <taxon>Cupressales</taxon>
        <taxon>Taxaceae</taxon>
        <taxon>Taxus</taxon>
    </lineage>
</organism>
<comment type="caution">
    <text evidence="6">The sequence shown here is derived from an EMBL/GenBank/DDBJ whole genome shotgun (WGS) entry which is preliminary data.</text>
</comment>
<keyword evidence="4 5" id="KW-0472">Membrane</keyword>
<evidence type="ECO:0000256" key="5">
    <source>
        <dbReference type="SAM" id="Phobius"/>
    </source>
</evidence>
<evidence type="ECO:0000256" key="2">
    <source>
        <dbReference type="ARBA" id="ARBA00022692"/>
    </source>
</evidence>